<evidence type="ECO:0000313" key="5">
    <source>
        <dbReference type="EMBL" id="KAE9352023.1"/>
    </source>
</evidence>
<dbReference type="Proteomes" id="UP000434957">
    <property type="component" value="Unassembled WGS sequence"/>
</dbReference>
<dbReference type="EMBL" id="QXFT01000176">
    <property type="protein sequence ID" value="KAE9352023.1"/>
    <property type="molecule type" value="Genomic_DNA"/>
</dbReference>
<gene>
    <name evidence="4" type="ORF">PR001_g4415</name>
    <name evidence="3" type="ORF">PR002_g4621</name>
    <name evidence="5" type="ORF">PR003_g4602</name>
</gene>
<keyword evidence="2" id="KW-0472">Membrane</keyword>
<organism evidence="3 8">
    <name type="scientific">Phytophthora rubi</name>
    <dbReference type="NCBI Taxonomy" id="129364"/>
    <lineage>
        <taxon>Eukaryota</taxon>
        <taxon>Sar</taxon>
        <taxon>Stramenopiles</taxon>
        <taxon>Oomycota</taxon>
        <taxon>Peronosporomycetes</taxon>
        <taxon>Peronosporales</taxon>
        <taxon>Peronosporaceae</taxon>
        <taxon>Phytophthora</taxon>
    </lineage>
</organism>
<dbReference type="AlphaFoldDB" id="A0A6A3NJ94"/>
<dbReference type="EMBL" id="QXFV01000180">
    <property type="protein sequence ID" value="KAE9046793.1"/>
    <property type="molecule type" value="Genomic_DNA"/>
</dbReference>
<name>A0A6A3NJ94_9STRA</name>
<evidence type="ECO:0000313" key="3">
    <source>
        <dbReference type="EMBL" id="KAE9041098.1"/>
    </source>
</evidence>
<feature type="transmembrane region" description="Helical" evidence="2">
    <location>
        <begin position="119"/>
        <end position="138"/>
    </location>
</feature>
<feature type="compositionally biased region" description="Low complexity" evidence="1">
    <location>
        <begin position="74"/>
        <end position="91"/>
    </location>
</feature>
<evidence type="ECO:0000313" key="8">
    <source>
        <dbReference type="Proteomes" id="UP000435112"/>
    </source>
</evidence>
<evidence type="ECO:0000313" key="4">
    <source>
        <dbReference type="EMBL" id="KAE9046793.1"/>
    </source>
</evidence>
<evidence type="ECO:0000313" key="6">
    <source>
        <dbReference type="Proteomes" id="UP000429607"/>
    </source>
</evidence>
<proteinExistence type="predicted"/>
<evidence type="ECO:0000256" key="1">
    <source>
        <dbReference type="SAM" id="MobiDB-lite"/>
    </source>
</evidence>
<comment type="caution">
    <text evidence="3">The sequence shown here is derived from an EMBL/GenBank/DDBJ whole genome shotgun (WGS) entry which is preliminary data.</text>
</comment>
<feature type="region of interest" description="Disordered" evidence="1">
    <location>
        <begin position="66"/>
        <end position="100"/>
    </location>
</feature>
<keyword evidence="2" id="KW-1133">Transmembrane helix</keyword>
<evidence type="ECO:0000313" key="7">
    <source>
        <dbReference type="Proteomes" id="UP000434957"/>
    </source>
</evidence>
<keyword evidence="2" id="KW-0812">Transmembrane</keyword>
<dbReference type="Proteomes" id="UP000435112">
    <property type="component" value="Unassembled WGS sequence"/>
</dbReference>
<evidence type="ECO:0000256" key="2">
    <source>
        <dbReference type="SAM" id="Phobius"/>
    </source>
</evidence>
<reference evidence="6 8" key="1">
    <citation type="submission" date="2018-09" db="EMBL/GenBank/DDBJ databases">
        <title>Genomic investigation of the strawberry pathogen Phytophthora fragariae indicates pathogenicity is determined by transcriptional variation in three key races.</title>
        <authorList>
            <person name="Adams T.M."/>
            <person name="Armitage A.D."/>
            <person name="Sobczyk M.K."/>
            <person name="Bates H.J."/>
            <person name="Dunwell J.M."/>
            <person name="Nellist C.F."/>
            <person name="Harrison R.J."/>
        </authorList>
    </citation>
    <scope>NUCLEOTIDE SEQUENCE [LARGE SCALE GENOMIC DNA]</scope>
    <source>
        <strain evidence="4 6">SCRP249</strain>
        <strain evidence="3 8">SCRP324</strain>
        <strain evidence="5 7">SCRP333</strain>
    </source>
</reference>
<dbReference type="Proteomes" id="UP000429607">
    <property type="component" value="Unassembled WGS sequence"/>
</dbReference>
<sequence length="148" mass="15394">MRVAFAWTTAAGAEVVAPASPPTSASASTGAITLASASPAFACTGVISWSSSSCFVSSWRPASPTNNGIRHTLSRPSCSPAPASPPSGESDPIVDEPLVDFQRPREPRRLRLTVSRNETVTCVALTCLLAVVLLITTVRSSGWLPLDS</sequence>
<protein>
    <submittedName>
        <fullName evidence="3">Uncharacterized protein</fullName>
    </submittedName>
</protein>
<accession>A0A6A3NJ94</accession>
<dbReference type="EMBL" id="QXFU01000183">
    <property type="protein sequence ID" value="KAE9041098.1"/>
    <property type="molecule type" value="Genomic_DNA"/>
</dbReference>
<keyword evidence="7" id="KW-1185">Reference proteome</keyword>